<gene>
    <name evidence="3" type="ORF">O0I10_000493</name>
</gene>
<keyword evidence="4" id="KW-1185">Reference proteome</keyword>
<feature type="region of interest" description="Disordered" evidence="2">
    <location>
        <begin position="76"/>
        <end position="159"/>
    </location>
</feature>
<accession>A0AAD8DI31</accession>
<dbReference type="RefSeq" id="XP_058348167.1">
    <property type="nucleotide sequence ID" value="XM_058480603.1"/>
</dbReference>
<feature type="coiled-coil region" evidence="1">
    <location>
        <begin position="5"/>
        <end position="32"/>
    </location>
</feature>
<dbReference type="GeneID" id="83207915"/>
<evidence type="ECO:0000256" key="2">
    <source>
        <dbReference type="SAM" id="MobiDB-lite"/>
    </source>
</evidence>
<keyword evidence="1" id="KW-0175">Coiled coil</keyword>
<reference evidence="3 4" key="1">
    <citation type="submission" date="2023-03" db="EMBL/GenBank/DDBJ databases">
        <title>Genome sequence of Lichtheimia ornata CBS 291.66.</title>
        <authorList>
            <person name="Mohabir J.T."/>
            <person name="Shea T.P."/>
            <person name="Kurbessoian T."/>
            <person name="Berby B."/>
            <person name="Fontaine J."/>
            <person name="Livny J."/>
            <person name="Gnirke A."/>
            <person name="Stajich J.E."/>
            <person name="Cuomo C.A."/>
        </authorList>
    </citation>
    <scope>NUCLEOTIDE SEQUENCE [LARGE SCALE GENOMIC DNA]</scope>
    <source>
        <strain evidence="3">CBS 291.66</strain>
    </source>
</reference>
<dbReference type="AlphaFoldDB" id="A0AAD8DI31"/>
<protein>
    <submittedName>
        <fullName evidence="3">Uncharacterized protein</fullName>
    </submittedName>
</protein>
<evidence type="ECO:0000313" key="3">
    <source>
        <dbReference type="EMBL" id="KAJ8663255.1"/>
    </source>
</evidence>
<evidence type="ECO:0000313" key="4">
    <source>
        <dbReference type="Proteomes" id="UP001234581"/>
    </source>
</evidence>
<evidence type="ECO:0000256" key="1">
    <source>
        <dbReference type="SAM" id="Coils"/>
    </source>
</evidence>
<name>A0AAD8DI31_9FUNG</name>
<organism evidence="3 4">
    <name type="scientific">Lichtheimia ornata</name>
    <dbReference type="NCBI Taxonomy" id="688661"/>
    <lineage>
        <taxon>Eukaryota</taxon>
        <taxon>Fungi</taxon>
        <taxon>Fungi incertae sedis</taxon>
        <taxon>Mucoromycota</taxon>
        <taxon>Mucoromycotina</taxon>
        <taxon>Mucoromycetes</taxon>
        <taxon>Mucorales</taxon>
        <taxon>Lichtheimiaceae</taxon>
        <taxon>Lichtheimia</taxon>
    </lineage>
</organism>
<dbReference type="Proteomes" id="UP001234581">
    <property type="component" value="Unassembled WGS sequence"/>
</dbReference>
<sequence>MEKSLMDYDQSLEALEKQREELELVMQRMGKEWEESGAGIGWLGALNLPSSRESSSTSGPSAEYLGSLLNVNEDLLAQSLSNTTTPSPAPHHQPTSIPGIPLPLATPSSESILTTTASTTTEDKDTTNNNDQHTSYVTSPPITPDESLLKGAIHEPSSS</sequence>
<comment type="caution">
    <text evidence="3">The sequence shown here is derived from an EMBL/GenBank/DDBJ whole genome shotgun (WGS) entry which is preliminary data.</text>
</comment>
<dbReference type="EMBL" id="JARTCD010000002">
    <property type="protein sequence ID" value="KAJ8663255.1"/>
    <property type="molecule type" value="Genomic_DNA"/>
</dbReference>
<proteinExistence type="predicted"/>